<organism evidence="9 10">
    <name type="scientific">Sinocyclocheilus anshuiensis</name>
    <dbReference type="NCBI Taxonomy" id="1608454"/>
    <lineage>
        <taxon>Eukaryota</taxon>
        <taxon>Metazoa</taxon>
        <taxon>Chordata</taxon>
        <taxon>Craniata</taxon>
        <taxon>Vertebrata</taxon>
        <taxon>Euteleostomi</taxon>
        <taxon>Actinopterygii</taxon>
        <taxon>Neopterygii</taxon>
        <taxon>Teleostei</taxon>
        <taxon>Ostariophysi</taxon>
        <taxon>Cypriniformes</taxon>
        <taxon>Cyprinidae</taxon>
        <taxon>Cyprininae</taxon>
        <taxon>Sinocyclocheilus</taxon>
    </lineage>
</organism>
<dbReference type="InterPro" id="IPR007110">
    <property type="entry name" value="Ig-like_dom"/>
</dbReference>
<dbReference type="GO" id="GO:0001227">
    <property type="term" value="F:DNA-binding transcription repressor activity, RNA polymerase II-specific"/>
    <property type="evidence" value="ECO:0007669"/>
    <property type="project" value="TreeGrafter"/>
</dbReference>
<dbReference type="GO" id="GO:0000977">
    <property type="term" value="F:RNA polymerase II transcription regulatory region sequence-specific DNA binding"/>
    <property type="evidence" value="ECO:0007669"/>
    <property type="project" value="TreeGrafter"/>
</dbReference>
<keyword evidence="10" id="KW-1185">Reference proteome</keyword>
<dbReference type="SMART" id="SM00231">
    <property type="entry name" value="FA58C"/>
    <property type="match status" value="1"/>
</dbReference>
<dbReference type="Pfam" id="PF00754">
    <property type="entry name" value="F5_F8_type_C"/>
    <property type="match status" value="1"/>
</dbReference>
<dbReference type="Proteomes" id="UP000472260">
    <property type="component" value="Unassembled WGS sequence"/>
</dbReference>
<evidence type="ECO:0000259" key="8">
    <source>
        <dbReference type="PROSITE" id="PS52035"/>
    </source>
</evidence>
<dbReference type="GO" id="GO:0005615">
    <property type="term" value="C:extracellular space"/>
    <property type="evidence" value="ECO:0007669"/>
    <property type="project" value="TreeGrafter"/>
</dbReference>
<dbReference type="Gene3D" id="3.40.630.10">
    <property type="entry name" value="Zn peptidases"/>
    <property type="match status" value="2"/>
</dbReference>
<proteinExistence type="inferred from homology"/>
<dbReference type="InterPro" id="IPR057246">
    <property type="entry name" value="CARBOXYPEPT_ZN_1"/>
</dbReference>
<dbReference type="PROSITE" id="PS01285">
    <property type="entry name" value="FA58C_1"/>
    <property type="match status" value="1"/>
</dbReference>
<dbReference type="FunFam" id="2.60.120.260:FF:000068">
    <property type="entry name" value="Adipocyte enhancer-binding protein 1"/>
    <property type="match status" value="1"/>
</dbReference>
<keyword evidence="2" id="KW-0325">Glycoprotein</keyword>
<comment type="caution">
    <text evidence="3">Lacks conserved residue(s) required for the propagation of feature annotation.</text>
</comment>
<dbReference type="InterPro" id="IPR000834">
    <property type="entry name" value="Peptidase_M14"/>
</dbReference>
<keyword evidence="5" id="KW-0732">Signal</keyword>
<dbReference type="PROSITE" id="PS00132">
    <property type="entry name" value="CARBOXYPEPT_ZN_1"/>
    <property type="match status" value="1"/>
</dbReference>
<evidence type="ECO:0000256" key="2">
    <source>
        <dbReference type="ARBA" id="ARBA00023180"/>
    </source>
</evidence>
<dbReference type="SMART" id="SM00409">
    <property type="entry name" value="IG"/>
    <property type="match status" value="1"/>
</dbReference>
<dbReference type="CDD" id="cd11308">
    <property type="entry name" value="Peptidase_M14NE-CP-C_like"/>
    <property type="match status" value="1"/>
</dbReference>
<evidence type="ECO:0000259" key="7">
    <source>
        <dbReference type="PROSITE" id="PS50835"/>
    </source>
</evidence>
<dbReference type="GO" id="GO:0016485">
    <property type="term" value="P:protein processing"/>
    <property type="evidence" value="ECO:0007669"/>
    <property type="project" value="TreeGrafter"/>
</dbReference>
<evidence type="ECO:0000256" key="5">
    <source>
        <dbReference type="SAM" id="SignalP"/>
    </source>
</evidence>
<reference evidence="9" key="2">
    <citation type="submission" date="2025-09" db="UniProtKB">
        <authorList>
            <consortium name="Ensembl"/>
        </authorList>
    </citation>
    <scope>IDENTIFICATION</scope>
</reference>
<dbReference type="Pfam" id="PF00246">
    <property type="entry name" value="Peptidase_M14"/>
    <property type="match status" value="2"/>
</dbReference>
<dbReference type="CDD" id="cd00057">
    <property type="entry name" value="FA58C"/>
    <property type="match status" value="1"/>
</dbReference>
<dbReference type="Ensembl" id="ENSSANT00000087362.1">
    <property type="protein sequence ID" value="ENSSANP00000082204.1"/>
    <property type="gene ID" value="ENSSANG00000040578.1"/>
</dbReference>
<accession>A0A671RG97</accession>
<dbReference type="PROSITE" id="PS52035">
    <property type="entry name" value="PEPTIDASE_M14"/>
    <property type="match status" value="1"/>
</dbReference>
<dbReference type="SUPFAM" id="SSF49785">
    <property type="entry name" value="Galactose-binding domain-like"/>
    <property type="match status" value="1"/>
</dbReference>
<dbReference type="PRINTS" id="PR01217">
    <property type="entry name" value="PRICHEXTENSN"/>
</dbReference>
<dbReference type="InterPro" id="IPR050753">
    <property type="entry name" value="Peptidase_M14_domain"/>
</dbReference>
<feature type="signal peptide" evidence="5">
    <location>
        <begin position="1"/>
        <end position="26"/>
    </location>
</feature>
<feature type="region of interest" description="Disordered" evidence="4">
    <location>
        <begin position="1262"/>
        <end position="1283"/>
    </location>
</feature>
<dbReference type="Gene3D" id="2.60.120.260">
    <property type="entry name" value="Galactose-binding domain-like"/>
    <property type="match status" value="1"/>
</dbReference>
<dbReference type="GO" id="GO:0008270">
    <property type="term" value="F:zinc ion binding"/>
    <property type="evidence" value="ECO:0007669"/>
    <property type="project" value="InterPro"/>
</dbReference>
<feature type="domain" description="F5/8 type C" evidence="6">
    <location>
        <begin position="474"/>
        <end position="631"/>
    </location>
</feature>
<dbReference type="SUPFAM" id="SSF48726">
    <property type="entry name" value="Immunoglobulin"/>
    <property type="match status" value="1"/>
</dbReference>
<dbReference type="PANTHER" id="PTHR11532">
    <property type="entry name" value="PROTEASE M14 CARBOXYPEPTIDASE"/>
    <property type="match status" value="1"/>
</dbReference>
<dbReference type="PROSITE" id="PS50022">
    <property type="entry name" value="FA58C_3"/>
    <property type="match status" value="1"/>
</dbReference>
<feature type="compositionally biased region" description="Basic and acidic residues" evidence="4">
    <location>
        <begin position="387"/>
        <end position="398"/>
    </location>
</feature>
<feature type="compositionally biased region" description="Basic and acidic residues" evidence="4">
    <location>
        <begin position="147"/>
        <end position="170"/>
    </location>
</feature>
<feature type="domain" description="Ig-like" evidence="7">
    <location>
        <begin position="70"/>
        <end position="146"/>
    </location>
</feature>
<dbReference type="InterPro" id="IPR000421">
    <property type="entry name" value="FA58C"/>
</dbReference>
<dbReference type="PROSITE" id="PS01286">
    <property type="entry name" value="FA58C_2"/>
    <property type="match status" value="1"/>
</dbReference>
<evidence type="ECO:0000259" key="6">
    <source>
        <dbReference type="PROSITE" id="PS50022"/>
    </source>
</evidence>
<dbReference type="GO" id="GO:0004181">
    <property type="term" value="F:metallocarboxypeptidase activity"/>
    <property type="evidence" value="ECO:0007669"/>
    <property type="project" value="InterPro"/>
</dbReference>
<feature type="region of interest" description="Disordered" evidence="4">
    <location>
        <begin position="874"/>
        <end position="901"/>
    </location>
</feature>
<dbReference type="Pfam" id="PF07679">
    <property type="entry name" value="I-set"/>
    <property type="match status" value="1"/>
</dbReference>
<evidence type="ECO:0000256" key="1">
    <source>
        <dbReference type="ARBA" id="ARBA00005988"/>
    </source>
</evidence>
<feature type="region of interest" description="Disordered" evidence="4">
    <location>
        <begin position="147"/>
        <end position="287"/>
    </location>
</feature>
<evidence type="ECO:0000313" key="9">
    <source>
        <dbReference type="Ensembl" id="ENSSANP00000082204.1"/>
    </source>
</evidence>
<dbReference type="Gene3D" id="2.60.40.10">
    <property type="entry name" value="Immunoglobulins"/>
    <property type="match status" value="1"/>
</dbReference>
<sequence>MPGLRDQTALSVLCLSLLVRFWTVNGLTDHSSSEISHTASEQHVENRSATTGADLLQVKIIPLYAKIHVGQHKRLLCKVDGGAEEIAWFSPNGEKILTKRDNLEVRSHGNSLSSLIVLNANLNNAGIYKCVARNWDTESHATAKLDILSKRMRRETEMEGRGKRQKEPKPTKKPKAPKPTKKPKAPKPTKKPKAPKPTKKPKAPKPTKKPKAPKPTKKPKAPKPTKKPKAPKPTKKPKAPKPTKKPKGEKKNKGEKAGKKKGKKNREETTTITTTTTVAPTTTVPIEYEEEFYDPETDQYWDEEFPAETTTAAKPTNPPIEKTTEFPTDFTPDTDEYSPPYPDSYDDYWKVDEPTPTTSVIAGRPPDEDVDYWDARYEVAENMPFPDGKEISSTDNDWHYTTTEEPTVPPFENNWYEEYEYGHEKKLEEERERERERERKEQEEKEREERRHEEEEEREPRIHRPPPRVYREPKICPPLGMESHRIENDQLLTSSVYQHRYGSHRARLNIQASGDEDDMNGGSWCANPEEKVHWIELDARTLTEFTGVITQGRDDPLESDYVSSYYVAFSNDSREWTVLHDGYAEWLFFGNSDKNTPVLSQFMEPVVARYIRILPQSWNGTMCMRMEVLGCPVPDPLSQYHSRNEVTHRDDLDYTHHNYLDMEKLMKSISDECPNITRFYSLGKSFKGLEIYAMEITDNPGMHETGEPEFRYTAGYHGNEALGRELLLMLMQYLCREYKDGNPRVRHLVDETRIYLVPSVNPDGHMKAFEKGSELGSWTLGHWTEDGHDIFQNFPDLNNILWDAEDKGMVPKLISNHHVPIPEGILSSNGSVAVETLALISWMESHPFVLGANLQGGERLVAYPFDMRRLTKESEEMEKKLNSRANRRKRQYEEEEEEERNPYLHTGYHEESYSGPHENHAYHQENYGYHQESYGYHHQNQGYHEESQGYHDESQGYHDENQRYHHEGHSEGYHEGYHQEGYSEGYREGYGEGEPEEEIRVIEDQSMFRWLAISYASTHHTMTQTYQGGCHTDDPTGGMGIVNRAKWKPIPGSMNDFSYLRTNCFELSIFLGCDKFPHQSELLREWEHNKEALLTFMAQVHRGIKGVVRDKEGNPISNATVSVEGVNHDIRTGESGDYWRLLNPGEYRVTARAEGYSPFTRLCVVGFDPGATLCNFDLNKSNWDRIKQIMALHGNRPIRLLSSGNRGSGQRYTYSSNQIPNSKFSNQIPNGNGGDMRRARLRRLRLMKIRRLRQQRLLASKTTTPPTTTTTTTTTVPPTIESTTPWYDSWPLGEIFEENTTPPEVIELTDALDYNYKIDDY</sequence>
<dbReference type="Gene3D" id="2.60.40.1120">
    <property type="entry name" value="Carboxypeptidase-like, regulatory domain"/>
    <property type="match status" value="1"/>
</dbReference>
<dbReference type="InterPro" id="IPR013098">
    <property type="entry name" value="Ig_I-set"/>
</dbReference>
<dbReference type="FunFam" id="2.60.40.1120:FF:000007">
    <property type="entry name" value="Carboxypeptidase X, M14 family member 2"/>
    <property type="match status" value="1"/>
</dbReference>
<dbReference type="SUPFAM" id="SSF49464">
    <property type="entry name" value="Carboxypeptidase regulatory domain-like"/>
    <property type="match status" value="1"/>
</dbReference>
<feature type="compositionally biased region" description="Basic and acidic residues" evidence="4">
    <location>
        <begin position="420"/>
        <end position="462"/>
    </location>
</feature>
<dbReference type="SUPFAM" id="SSF53187">
    <property type="entry name" value="Zn-dependent exopeptidases"/>
    <property type="match status" value="1"/>
</dbReference>
<evidence type="ECO:0000256" key="3">
    <source>
        <dbReference type="PROSITE-ProRule" id="PRU01379"/>
    </source>
</evidence>
<dbReference type="PANTHER" id="PTHR11532:SF48">
    <property type="entry name" value="ADIPOCYTE ENHANCER-BINDING PROTEIN 1"/>
    <property type="match status" value="1"/>
</dbReference>
<feature type="region of interest" description="Disordered" evidence="4">
    <location>
        <begin position="384"/>
        <end position="472"/>
    </location>
</feature>
<feature type="region of interest" description="Disordered" evidence="4">
    <location>
        <begin position="1214"/>
        <end position="1235"/>
    </location>
</feature>
<comment type="similarity">
    <text evidence="1 3">Belongs to the peptidase M14 family.</text>
</comment>
<dbReference type="InterPro" id="IPR003599">
    <property type="entry name" value="Ig_sub"/>
</dbReference>
<feature type="compositionally biased region" description="Basic residues" evidence="4">
    <location>
        <begin position="171"/>
        <end position="248"/>
    </location>
</feature>
<dbReference type="GO" id="GO:0006518">
    <property type="term" value="P:peptide metabolic process"/>
    <property type="evidence" value="ECO:0007669"/>
    <property type="project" value="TreeGrafter"/>
</dbReference>
<name>A0A671RG97_9TELE</name>
<evidence type="ECO:0000313" key="10">
    <source>
        <dbReference type="Proteomes" id="UP000472260"/>
    </source>
</evidence>
<dbReference type="SMART" id="SM00631">
    <property type="entry name" value="Zn_pept"/>
    <property type="match status" value="1"/>
</dbReference>
<dbReference type="PROSITE" id="PS50835">
    <property type="entry name" value="IG_LIKE"/>
    <property type="match status" value="1"/>
</dbReference>
<feature type="domain" description="Peptidase M14" evidence="8">
    <location>
        <begin position="655"/>
        <end position="1100"/>
    </location>
</feature>
<dbReference type="Pfam" id="PF13620">
    <property type="entry name" value="CarboxypepD_reg"/>
    <property type="match status" value="1"/>
</dbReference>
<protein>
    <submittedName>
        <fullName evidence="9">Inactive carboxypeptidase-like protein X2</fullName>
    </submittedName>
</protein>
<evidence type="ECO:0000256" key="4">
    <source>
        <dbReference type="SAM" id="MobiDB-lite"/>
    </source>
</evidence>
<dbReference type="InterPro" id="IPR008969">
    <property type="entry name" value="CarboxyPept-like_regulatory"/>
</dbReference>
<gene>
    <name evidence="9" type="primary">LOC107702862</name>
</gene>
<dbReference type="InterPro" id="IPR036179">
    <property type="entry name" value="Ig-like_dom_sf"/>
</dbReference>
<feature type="region of interest" description="Disordered" evidence="4">
    <location>
        <begin position="309"/>
        <end position="368"/>
    </location>
</feature>
<feature type="compositionally biased region" description="Low complexity" evidence="4">
    <location>
        <begin position="270"/>
        <end position="286"/>
    </location>
</feature>
<dbReference type="InterPro" id="IPR013783">
    <property type="entry name" value="Ig-like_fold"/>
</dbReference>
<reference evidence="9" key="1">
    <citation type="submission" date="2025-08" db="UniProtKB">
        <authorList>
            <consortium name="Ensembl"/>
        </authorList>
    </citation>
    <scope>IDENTIFICATION</scope>
</reference>
<feature type="compositionally biased region" description="Polar residues" evidence="4">
    <location>
        <begin position="1214"/>
        <end position="1230"/>
    </location>
</feature>
<dbReference type="InterPro" id="IPR008979">
    <property type="entry name" value="Galactose-bd-like_sf"/>
</dbReference>
<feature type="compositionally biased region" description="Low complexity" evidence="4">
    <location>
        <begin position="401"/>
        <end position="412"/>
    </location>
</feature>
<feature type="chain" id="PRO_5025409183" evidence="5">
    <location>
        <begin position="27"/>
        <end position="1321"/>
    </location>
</feature>